<organism evidence="5 7">
    <name type="scientific">Adineta steineri</name>
    <dbReference type="NCBI Taxonomy" id="433720"/>
    <lineage>
        <taxon>Eukaryota</taxon>
        <taxon>Metazoa</taxon>
        <taxon>Spiralia</taxon>
        <taxon>Gnathifera</taxon>
        <taxon>Rotifera</taxon>
        <taxon>Eurotatoria</taxon>
        <taxon>Bdelloidea</taxon>
        <taxon>Adinetida</taxon>
        <taxon>Adinetidae</taxon>
        <taxon>Adineta</taxon>
    </lineage>
</organism>
<dbReference type="EMBL" id="CAJNOM010000455">
    <property type="protein sequence ID" value="CAF1448094.1"/>
    <property type="molecule type" value="Genomic_DNA"/>
</dbReference>
<accession>A0A815PFC0</accession>
<dbReference type="Gene3D" id="2.60.200.20">
    <property type="match status" value="1"/>
</dbReference>
<dbReference type="SUPFAM" id="SSF49879">
    <property type="entry name" value="SMAD/FHA domain"/>
    <property type="match status" value="1"/>
</dbReference>
<dbReference type="CDD" id="cd21911">
    <property type="entry name" value="CC1_SLMAP"/>
    <property type="match status" value="1"/>
</dbReference>
<reference evidence="5" key="1">
    <citation type="submission" date="2021-02" db="EMBL/GenBank/DDBJ databases">
        <authorList>
            <person name="Nowell W R."/>
        </authorList>
    </citation>
    <scope>NUCLEOTIDE SEQUENCE</scope>
</reference>
<keyword evidence="1" id="KW-0175">Coiled coil</keyword>
<dbReference type="SMART" id="SM00240">
    <property type="entry name" value="FHA"/>
    <property type="match status" value="1"/>
</dbReference>
<dbReference type="Pfam" id="PF00498">
    <property type="entry name" value="FHA"/>
    <property type="match status" value="1"/>
</dbReference>
<dbReference type="PANTHER" id="PTHR15715">
    <property type="entry name" value="CENTROSOMAL PROTEIN OF 170 KDA"/>
    <property type="match status" value="1"/>
</dbReference>
<feature type="domain" description="FHA" evidence="3">
    <location>
        <begin position="108"/>
        <end position="163"/>
    </location>
</feature>
<dbReference type="Proteomes" id="UP000663877">
    <property type="component" value="Unassembled WGS sequence"/>
</dbReference>
<dbReference type="EMBL" id="CAJNOM010000603">
    <property type="protein sequence ID" value="CAF1518677.1"/>
    <property type="molecule type" value="Genomic_DNA"/>
</dbReference>
<name>A0A815PFC0_9BILA</name>
<feature type="region of interest" description="Disordered" evidence="2">
    <location>
        <begin position="456"/>
        <end position="508"/>
    </location>
</feature>
<dbReference type="PROSITE" id="PS50006">
    <property type="entry name" value="FHA_DOMAIN"/>
    <property type="match status" value="1"/>
</dbReference>
<dbReference type="InterPro" id="IPR000253">
    <property type="entry name" value="FHA_dom"/>
</dbReference>
<proteinExistence type="predicted"/>
<feature type="coiled-coil region" evidence="1">
    <location>
        <begin position="561"/>
        <end position="655"/>
    </location>
</feature>
<sequence>MTSLLFFYTHNMMDNHTSSSSPTSCFLFENTNGSIYPSDLVLTMIEDPSSPSSLNSLTNTNGSLSPSSSHQSFGLPSTTQMSFPCCVFRCRPNSHPFQERCIPLNEHVKVGRAVARLKALPNNAIFDCKVLSRQHAKLWHENGKFLLQDTKSSNGTFVNNQRLGKCNEESLPFEIFSGDVIQFGVDVTENNRKTTHNCIIIEVKLYHSDGNEALSRSPIDRSLSQIKELDINTQTLYQLAQYLQEAMHREQMLEQKLEFLQGVIRDTQQASNEGWQAIIDEDRLLARINALEDQIRIYHTKHPNEDATTQEIVQLKQSHNRFENESKEKLEKAILERADATSRSKSLECSLQMAQDELKRFEEQNEQHKQEIHQLVQSLDEQRSLLAEFELKFRESQNRCTELENERQRIQTEIENYYQRTQHLEELQQQKSLISNNSEEINQNGINNIETHGRFHVQSTSKESITNNENINNIDDIPEERDNEETDRSSNSPEQEENDYQRQTIIPTVHMDSTINHNHTEEEEDDDEDQSNVKNHENITEQSLTTPFSPTNDLPPIKHTNNEHNLELIEAQKQIELLREHLDETKERFTSMEDAHQDEKERYRSLTSEYNSIRDELTQLKQRSTIETNDNKELIEQQQIQLEQLSKSIVSKQSEHDQLLISAHRALFCSGIRFRGSSRLLQIPDSILKSIQRLKPNKFDFKFLFD</sequence>
<feature type="region of interest" description="Disordered" evidence="2">
    <location>
        <begin position="52"/>
        <end position="75"/>
    </location>
</feature>
<feature type="compositionally biased region" description="Low complexity" evidence="2">
    <location>
        <begin position="463"/>
        <end position="475"/>
    </location>
</feature>
<feature type="coiled-coil region" evidence="1">
    <location>
        <begin position="305"/>
        <end position="444"/>
    </location>
</feature>
<protein>
    <recommendedName>
        <fullName evidence="3">FHA domain-containing protein</fullName>
    </recommendedName>
</protein>
<evidence type="ECO:0000259" key="3">
    <source>
        <dbReference type="PROSITE" id="PS50006"/>
    </source>
</evidence>
<evidence type="ECO:0000313" key="4">
    <source>
        <dbReference type="EMBL" id="CAF0907249.1"/>
    </source>
</evidence>
<feature type="compositionally biased region" description="Acidic residues" evidence="2">
    <location>
        <begin position="476"/>
        <end position="485"/>
    </location>
</feature>
<dbReference type="Proteomes" id="UP000663832">
    <property type="component" value="Unassembled WGS sequence"/>
</dbReference>
<comment type="caution">
    <text evidence="5">The sequence shown here is derived from an EMBL/GenBank/DDBJ whole genome shotgun (WGS) entry which is preliminary data.</text>
</comment>
<keyword evidence="7" id="KW-1185">Reference proteome</keyword>
<dbReference type="EMBL" id="CAJNOI010000038">
    <property type="protein sequence ID" value="CAF0907249.1"/>
    <property type="molecule type" value="Genomic_DNA"/>
</dbReference>
<evidence type="ECO:0000313" key="6">
    <source>
        <dbReference type="EMBL" id="CAF1518677.1"/>
    </source>
</evidence>
<dbReference type="OrthoDB" id="687730at2759"/>
<dbReference type="PANTHER" id="PTHR15715:SF37">
    <property type="entry name" value="LD47843P"/>
    <property type="match status" value="1"/>
</dbReference>
<evidence type="ECO:0000256" key="1">
    <source>
        <dbReference type="SAM" id="Coils"/>
    </source>
</evidence>
<evidence type="ECO:0000313" key="5">
    <source>
        <dbReference type="EMBL" id="CAF1448094.1"/>
    </source>
</evidence>
<evidence type="ECO:0000256" key="2">
    <source>
        <dbReference type="SAM" id="MobiDB-lite"/>
    </source>
</evidence>
<feature type="compositionally biased region" description="Low complexity" evidence="2">
    <location>
        <begin position="52"/>
        <end position="69"/>
    </location>
</feature>
<evidence type="ECO:0000313" key="7">
    <source>
        <dbReference type="Proteomes" id="UP000663832"/>
    </source>
</evidence>
<dbReference type="CDD" id="cd22679">
    <property type="entry name" value="FHA_SLMAP"/>
    <property type="match status" value="1"/>
</dbReference>
<dbReference type="InterPro" id="IPR008984">
    <property type="entry name" value="SMAD_FHA_dom_sf"/>
</dbReference>
<dbReference type="AlphaFoldDB" id="A0A815PFC0"/>
<gene>
    <name evidence="4" type="ORF">BJG266_LOCUS10801</name>
    <name evidence="5" type="ORF">QVE165_LOCUS40101</name>
    <name evidence="6" type="ORF">QVE165_LOCUS44628</name>
</gene>
<dbReference type="InterPro" id="IPR051176">
    <property type="entry name" value="Cent_Immune-Sig_Mod"/>
</dbReference>